<dbReference type="InterPro" id="IPR026891">
    <property type="entry name" value="Fn3-like"/>
</dbReference>
<keyword evidence="6" id="KW-1185">Reference proteome</keyword>
<dbReference type="Pfam" id="PF00933">
    <property type="entry name" value="Glyco_hydro_3"/>
    <property type="match status" value="1"/>
</dbReference>
<name>A0A0B8ZKE1_9SPHN</name>
<dbReference type="SUPFAM" id="SSF51445">
    <property type="entry name" value="(Trans)glycosidases"/>
    <property type="match status" value="1"/>
</dbReference>
<gene>
    <name evidence="5" type="ORF">NJ75_02018</name>
</gene>
<dbReference type="InterPro" id="IPR050288">
    <property type="entry name" value="Cellulose_deg_GH3"/>
</dbReference>
<dbReference type="Pfam" id="PF01915">
    <property type="entry name" value="Glyco_hydro_3_C"/>
    <property type="match status" value="1"/>
</dbReference>
<comment type="caution">
    <text evidence="5">The sequence shown here is derived from an EMBL/GenBank/DDBJ whole genome shotgun (WGS) entry which is preliminary data.</text>
</comment>
<organism evidence="5 6">
    <name type="scientific">Novosphingobium subterraneum</name>
    <dbReference type="NCBI Taxonomy" id="48936"/>
    <lineage>
        <taxon>Bacteria</taxon>
        <taxon>Pseudomonadati</taxon>
        <taxon>Pseudomonadota</taxon>
        <taxon>Alphaproteobacteria</taxon>
        <taxon>Sphingomonadales</taxon>
        <taxon>Sphingomonadaceae</taxon>
        <taxon>Novosphingobium</taxon>
    </lineage>
</organism>
<feature type="domain" description="Fibronectin type III-like" evidence="4">
    <location>
        <begin position="654"/>
        <end position="719"/>
    </location>
</feature>
<dbReference type="Pfam" id="PF14310">
    <property type="entry name" value="Fn3-like"/>
    <property type="match status" value="1"/>
</dbReference>
<dbReference type="STRING" id="48936.NJ75_02018"/>
<dbReference type="Proteomes" id="UP000031338">
    <property type="component" value="Unassembled WGS sequence"/>
</dbReference>
<dbReference type="PANTHER" id="PTHR42715">
    <property type="entry name" value="BETA-GLUCOSIDASE"/>
    <property type="match status" value="1"/>
</dbReference>
<keyword evidence="5" id="KW-0326">Glycosidase</keyword>
<dbReference type="InterPro" id="IPR002772">
    <property type="entry name" value="Glyco_hydro_3_C"/>
</dbReference>
<accession>A0A0B8ZKE1</accession>
<keyword evidence="3" id="KW-0732">Signal</keyword>
<dbReference type="InterPro" id="IPR036962">
    <property type="entry name" value="Glyco_hydro_3_N_sf"/>
</dbReference>
<proteinExistence type="inferred from homology"/>
<dbReference type="InterPro" id="IPR013783">
    <property type="entry name" value="Ig-like_fold"/>
</dbReference>
<dbReference type="Gene3D" id="3.40.50.1700">
    <property type="entry name" value="Glycoside hydrolase family 3 C-terminal domain"/>
    <property type="match status" value="1"/>
</dbReference>
<evidence type="ECO:0000313" key="6">
    <source>
        <dbReference type="Proteomes" id="UP000031338"/>
    </source>
</evidence>
<dbReference type="InterPro" id="IPR001764">
    <property type="entry name" value="Glyco_hydro_3_N"/>
</dbReference>
<dbReference type="PATRIC" id="fig|48936.3.peg.2026"/>
<dbReference type="Gene3D" id="3.20.20.300">
    <property type="entry name" value="Glycoside hydrolase, family 3, N-terminal domain"/>
    <property type="match status" value="1"/>
</dbReference>
<dbReference type="RefSeq" id="WP_039333964.1">
    <property type="nucleotide sequence ID" value="NZ_JRVC01000008.1"/>
</dbReference>
<dbReference type="GO" id="GO:0005975">
    <property type="term" value="P:carbohydrate metabolic process"/>
    <property type="evidence" value="ECO:0007669"/>
    <property type="project" value="InterPro"/>
</dbReference>
<dbReference type="AlphaFoldDB" id="A0A0B8ZKE1"/>
<dbReference type="InterPro" id="IPR017853">
    <property type="entry name" value="GH"/>
</dbReference>
<dbReference type="PANTHER" id="PTHR42715:SF10">
    <property type="entry name" value="BETA-GLUCOSIDASE"/>
    <property type="match status" value="1"/>
</dbReference>
<feature type="signal peptide" evidence="3">
    <location>
        <begin position="1"/>
        <end position="17"/>
    </location>
</feature>
<dbReference type="InterPro" id="IPR036881">
    <property type="entry name" value="Glyco_hydro_3_C_sf"/>
</dbReference>
<sequence length="737" mass="77608">MSKVWRLLVAASTMVVAGTTDTRAQQAPAVDMKAADARAAATVKQMTADEKVVLTHGIMPLPLGGPTPPIPADAIAGAGYIPGIERLGVPALKETDASLGVSYVMGIRKDGATALPSGVAQAASWNPDLMYRGGAMIGSEARAKGFNVLLAGGVNLMRDPRNGRTFEYLAEDPLLSGILVGAAIRGIQSNNIISTIKHFALNGQETGRKYVDVKISEGAARESDLLAFQIGIEQGQPGSVMCAYNRVWGEQACANDWLLNKVLKGSWGYKGFVMSDWGAVPNIDAALKGLDQQLGEQLDPAVFFGDKLKDKAAADPAWKARLDDMNRRVLTAIYASGLDRSPVKPADKIDFAANGAVAEEVAKQGIVLLKNNGALPLAKSAKSIAIIGGYADGGVLSGAGSSQVHGEGGPAVTRPIGGKGVWAGFIAQQYHRSSPMDAIQALAKDAKVTFRDGRYIADAVEKAKQSEVAIVFATQWTTEGLDVPDLSLPDGQDELIAAVAAANPNTIVVLETGGPVKMPWLDKVAGVIEAWYPGARGGPAIASVLFGDTNPSGRLPLTFPASEAQLPRPKLDGSDWVEPDFSGGPSSGSDKLVSDYDIEGSDVGYRWFARQGAKPLFPFGHGLSYTTFESASLKVKGLTASFTVKNTGKREGADVAQLYLVDRAGQAKRRLAGFQRVNLAAGASQNVSLTIDPRILADWKNGGWTMPAGEYTFALGKDAETLGAPVKVRLPAKTWKD</sequence>
<dbReference type="GO" id="GO:0008422">
    <property type="term" value="F:beta-glucosidase activity"/>
    <property type="evidence" value="ECO:0007669"/>
    <property type="project" value="UniProtKB-EC"/>
</dbReference>
<evidence type="ECO:0000259" key="4">
    <source>
        <dbReference type="SMART" id="SM01217"/>
    </source>
</evidence>
<evidence type="ECO:0000313" key="5">
    <source>
        <dbReference type="EMBL" id="KHS46782.1"/>
    </source>
</evidence>
<dbReference type="SMART" id="SM01217">
    <property type="entry name" value="Fn3_like"/>
    <property type="match status" value="1"/>
</dbReference>
<feature type="chain" id="PRO_5002126821" evidence="3">
    <location>
        <begin position="18"/>
        <end position="737"/>
    </location>
</feature>
<comment type="similarity">
    <text evidence="1">Belongs to the glycosyl hydrolase 3 family.</text>
</comment>
<dbReference type="EC" id="3.2.1.21" evidence="5"/>
<dbReference type="PRINTS" id="PR00133">
    <property type="entry name" value="GLHYDRLASE3"/>
</dbReference>
<protein>
    <submittedName>
        <fullName evidence="5">Beta-glucosidase</fullName>
        <ecNumber evidence="5">3.2.1.21</ecNumber>
    </submittedName>
</protein>
<evidence type="ECO:0000256" key="2">
    <source>
        <dbReference type="ARBA" id="ARBA00022801"/>
    </source>
</evidence>
<dbReference type="SUPFAM" id="SSF52279">
    <property type="entry name" value="Beta-D-glucan exohydrolase, C-terminal domain"/>
    <property type="match status" value="1"/>
</dbReference>
<reference evidence="5 6" key="1">
    <citation type="submission" date="2014-10" db="EMBL/GenBank/DDBJ databases">
        <title>Draft genome sequence of Novosphingobium subterraneum DSM 12447.</title>
        <authorList>
            <person name="Gan H.M."/>
            <person name="Gan H.Y."/>
            <person name="Savka M.A."/>
        </authorList>
    </citation>
    <scope>NUCLEOTIDE SEQUENCE [LARGE SCALE GENOMIC DNA]</scope>
    <source>
        <strain evidence="5 6">DSM 12447</strain>
    </source>
</reference>
<dbReference type="Gene3D" id="2.60.40.10">
    <property type="entry name" value="Immunoglobulins"/>
    <property type="match status" value="1"/>
</dbReference>
<evidence type="ECO:0000256" key="1">
    <source>
        <dbReference type="ARBA" id="ARBA00005336"/>
    </source>
</evidence>
<dbReference type="EMBL" id="JRVC01000008">
    <property type="protein sequence ID" value="KHS46782.1"/>
    <property type="molecule type" value="Genomic_DNA"/>
</dbReference>
<evidence type="ECO:0000256" key="3">
    <source>
        <dbReference type="SAM" id="SignalP"/>
    </source>
</evidence>
<keyword evidence="2 5" id="KW-0378">Hydrolase</keyword>